<dbReference type="InterPro" id="IPR000719">
    <property type="entry name" value="Prot_kinase_dom"/>
</dbReference>
<gene>
    <name evidence="8" type="ORF">HNR21_002700</name>
</gene>
<feature type="compositionally biased region" description="Low complexity" evidence="5">
    <location>
        <begin position="392"/>
        <end position="413"/>
    </location>
</feature>
<dbReference type="AlphaFoldDB" id="A0A7W3MXS1"/>
<dbReference type="Proteomes" id="UP000539313">
    <property type="component" value="Unassembled WGS sequence"/>
</dbReference>
<keyword evidence="9" id="KW-1185">Reference proteome</keyword>
<evidence type="ECO:0000313" key="8">
    <source>
        <dbReference type="EMBL" id="MBA9003818.1"/>
    </source>
</evidence>
<feature type="region of interest" description="Disordered" evidence="5">
    <location>
        <begin position="341"/>
        <end position="365"/>
    </location>
</feature>
<sequence>MPELQPGDPRRLGTYEIVERLGEGGQGVVYLGLAADGTKVAIKLLRADLTEDETARARFVREVQAAKQVARFCTAQVLEADVAGDRPYIVSEFVPGKSLQKLVTEEGPRAGAALDRLAIGTMTALVAIHQAGIVHRDFKPHNVLMAPDGPRVIDFGIARALDPGSAASTKAIGTPAYMAPEQVMGSALTEAVDVFSWGSTMVFAATGRPPFGQDTIPAVINRLLNEEPDLTGVPDDLAGLIRECLNKDPQARPTAQALMMRLIGGGGPVAGAVPPAPPAADATRLDEPAAPEATRIAGPEMAAAMGAGAVAAGGELPTEVLAEGQQLAGQDTHPRGRYAAVSEGTLPGVPGYPQPPGRSGDGRSRGPVIATVAAVAGVLLLIGGLVYAARGDDPSGTPTPSPTVSSTVEEQQPQLPPQEPEETQEPTYTEPAPEPTGGQTAPPTGDPTVTAPPTTVPTSPPSGGGDGGGDTGGGDTGGGGTGGDGGGDTGGTGGSGGGAGGGGSEGTSRHVVPAP</sequence>
<keyword evidence="2" id="KW-0547">Nucleotide-binding</keyword>
<organism evidence="8 9">
    <name type="scientific">Thermomonospora cellulosilytica</name>
    <dbReference type="NCBI Taxonomy" id="1411118"/>
    <lineage>
        <taxon>Bacteria</taxon>
        <taxon>Bacillati</taxon>
        <taxon>Actinomycetota</taxon>
        <taxon>Actinomycetes</taxon>
        <taxon>Streptosporangiales</taxon>
        <taxon>Thermomonosporaceae</taxon>
        <taxon>Thermomonospora</taxon>
    </lineage>
</organism>
<evidence type="ECO:0000256" key="5">
    <source>
        <dbReference type="SAM" id="MobiDB-lite"/>
    </source>
</evidence>
<feature type="compositionally biased region" description="Low complexity" evidence="5">
    <location>
        <begin position="440"/>
        <end position="453"/>
    </location>
</feature>
<evidence type="ECO:0000256" key="1">
    <source>
        <dbReference type="ARBA" id="ARBA00022679"/>
    </source>
</evidence>
<evidence type="ECO:0000259" key="7">
    <source>
        <dbReference type="PROSITE" id="PS50011"/>
    </source>
</evidence>
<keyword evidence="4" id="KW-0067">ATP-binding</keyword>
<keyword evidence="6" id="KW-0812">Transmembrane</keyword>
<dbReference type="RefSeq" id="WP_182705480.1">
    <property type="nucleotide sequence ID" value="NZ_JACJII010000001.1"/>
</dbReference>
<dbReference type="GO" id="GO:0004674">
    <property type="term" value="F:protein serine/threonine kinase activity"/>
    <property type="evidence" value="ECO:0007669"/>
    <property type="project" value="TreeGrafter"/>
</dbReference>
<keyword evidence="3 8" id="KW-0418">Kinase</keyword>
<feature type="compositionally biased region" description="Gly residues" evidence="5">
    <location>
        <begin position="462"/>
        <end position="505"/>
    </location>
</feature>
<keyword evidence="6" id="KW-1133">Transmembrane helix</keyword>
<dbReference type="PANTHER" id="PTHR43289">
    <property type="entry name" value="MITOGEN-ACTIVATED PROTEIN KINASE KINASE KINASE 20-RELATED"/>
    <property type="match status" value="1"/>
</dbReference>
<name>A0A7W3MXS1_9ACTN</name>
<feature type="transmembrane region" description="Helical" evidence="6">
    <location>
        <begin position="368"/>
        <end position="389"/>
    </location>
</feature>
<dbReference type="SUPFAM" id="SSF56112">
    <property type="entry name" value="Protein kinase-like (PK-like)"/>
    <property type="match status" value="1"/>
</dbReference>
<comment type="caution">
    <text evidence="8">The sequence shown here is derived from an EMBL/GenBank/DDBJ whole genome shotgun (WGS) entry which is preliminary data.</text>
</comment>
<dbReference type="PANTHER" id="PTHR43289:SF34">
    <property type="entry name" value="SERINE_THREONINE-PROTEIN KINASE YBDM-RELATED"/>
    <property type="match status" value="1"/>
</dbReference>
<proteinExistence type="predicted"/>
<feature type="domain" description="Protein kinase" evidence="7">
    <location>
        <begin position="15"/>
        <end position="263"/>
    </location>
</feature>
<reference evidence="8 9" key="1">
    <citation type="submission" date="2020-08" db="EMBL/GenBank/DDBJ databases">
        <title>Sequencing the genomes of 1000 actinobacteria strains.</title>
        <authorList>
            <person name="Klenk H.-P."/>
        </authorList>
    </citation>
    <scope>NUCLEOTIDE SEQUENCE [LARGE SCALE GENOMIC DNA]</scope>
    <source>
        <strain evidence="8 9">DSM 45823</strain>
    </source>
</reference>
<dbReference type="Gene3D" id="3.30.200.20">
    <property type="entry name" value="Phosphorylase Kinase, domain 1"/>
    <property type="match status" value="1"/>
</dbReference>
<dbReference type="EMBL" id="JACJII010000001">
    <property type="protein sequence ID" value="MBA9003818.1"/>
    <property type="molecule type" value="Genomic_DNA"/>
</dbReference>
<dbReference type="GO" id="GO:0005524">
    <property type="term" value="F:ATP binding"/>
    <property type="evidence" value="ECO:0007669"/>
    <property type="project" value="UniProtKB-KW"/>
</dbReference>
<feature type="region of interest" description="Disordered" evidence="5">
    <location>
        <begin position="392"/>
        <end position="515"/>
    </location>
</feature>
<dbReference type="InterPro" id="IPR008271">
    <property type="entry name" value="Ser/Thr_kinase_AS"/>
</dbReference>
<dbReference type="PROSITE" id="PS50011">
    <property type="entry name" value="PROTEIN_KINASE_DOM"/>
    <property type="match status" value="1"/>
</dbReference>
<dbReference type="Pfam" id="PF00069">
    <property type="entry name" value="Pkinase"/>
    <property type="match status" value="1"/>
</dbReference>
<protein>
    <submittedName>
        <fullName evidence="8">Putative Ser/Thr protein kinase</fullName>
    </submittedName>
</protein>
<evidence type="ECO:0000313" key="9">
    <source>
        <dbReference type="Proteomes" id="UP000539313"/>
    </source>
</evidence>
<evidence type="ECO:0000256" key="2">
    <source>
        <dbReference type="ARBA" id="ARBA00022741"/>
    </source>
</evidence>
<keyword evidence="6" id="KW-0472">Membrane</keyword>
<dbReference type="PROSITE" id="PS00108">
    <property type="entry name" value="PROTEIN_KINASE_ST"/>
    <property type="match status" value="1"/>
</dbReference>
<dbReference type="Gene3D" id="1.10.510.10">
    <property type="entry name" value="Transferase(Phosphotransferase) domain 1"/>
    <property type="match status" value="1"/>
</dbReference>
<evidence type="ECO:0000256" key="6">
    <source>
        <dbReference type="SAM" id="Phobius"/>
    </source>
</evidence>
<accession>A0A7W3MXS1</accession>
<evidence type="ECO:0000256" key="4">
    <source>
        <dbReference type="ARBA" id="ARBA00022840"/>
    </source>
</evidence>
<dbReference type="InterPro" id="IPR011009">
    <property type="entry name" value="Kinase-like_dom_sf"/>
</dbReference>
<dbReference type="CDD" id="cd14014">
    <property type="entry name" value="STKc_PknB_like"/>
    <property type="match status" value="1"/>
</dbReference>
<evidence type="ECO:0000256" key="3">
    <source>
        <dbReference type="ARBA" id="ARBA00022777"/>
    </source>
</evidence>
<keyword evidence="1" id="KW-0808">Transferase</keyword>